<name>A0ABV6NLH3_9BACI</name>
<dbReference type="PANTHER" id="PTHR43638:SF3">
    <property type="entry name" value="ALDEHYDE REDUCTASE"/>
    <property type="match status" value="1"/>
</dbReference>
<dbReference type="Pfam" id="PF00248">
    <property type="entry name" value="Aldo_ket_red"/>
    <property type="match status" value="1"/>
</dbReference>
<keyword evidence="3" id="KW-1185">Reference proteome</keyword>
<feature type="domain" description="NADP-dependent oxidoreductase" evidence="1">
    <location>
        <begin position="4"/>
        <end position="71"/>
    </location>
</feature>
<dbReference type="SUPFAM" id="SSF51430">
    <property type="entry name" value="NAD(P)-linked oxidoreductase"/>
    <property type="match status" value="1"/>
</dbReference>
<dbReference type="InterPro" id="IPR023210">
    <property type="entry name" value="NADP_OxRdtase_dom"/>
</dbReference>
<sequence>MGTNLTKQKVIKEIAEKHHSDSFQILLAWCIRNGQTIAIPQSNNTAHVIDNVKAAQIQVTKQDLAQLDSLSRT</sequence>
<dbReference type="Gene3D" id="3.20.20.100">
    <property type="entry name" value="NADP-dependent oxidoreductase domain"/>
    <property type="match status" value="1"/>
</dbReference>
<dbReference type="InterPro" id="IPR036812">
    <property type="entry name" value="NAD(P)_OxRdtase_dom_sf"/>
</dbReference>
<evidence type="ECO:0000259" key="1">
    <source>
        <dbReference type="Pfam" id="PF00248"/>
    </source>
</evidence>
<evidence type="ECO:0000313" key="2">
    <source>
        <dbReference type="EMBL" id="MFC0560948.1"/>
    </source>
</evidence>
<dbReference type="PANTHER" id="PTHR43638">
    <property type="entry name" value="OXIDOREDUCTASE, ALDO/KETO REDUCTASE FAMILY PROTEIN"/>
    <property type="match status" value="1"/>
</dbReference>
<reference evidence="2 3" key="1">
    <citation type="submission" date="2024-09" db="EMBL/GenBank/DDBJ databases">
        <authorList>
            <person name="Sun Q."/>
            <person name="Mori K."/>
        </authorList>
    </citation>
    <scope>NUCLEOTIDE SEQUENCE [LARGE SCALE GENOMIC DNA]</scope>
    <source>
        <strain evidence="2 3">NCAIM B.02301</strain>
    </source>
</reference>
<dbReference type="EMBL" id="JBHLTR010000050">
    <property type="protein sequence ID" value="MFC0560948.1"/>
    <property type="molecule type" value="Genomic_DNA"/>
</dbReference>
<dbReference type="Proteomes" id="UP001589833">
    <property type="component" value="Unassembled WGS sequence"/>
</dbReference>
<organism evidence="2 3">
    <name type="scientific">Halalkalibacter alkalisediminis</name>
    <dbReference type="NCBI Taxonomy" id="935616"/>
    <lineage>
        <taxon>Bacteria</taxon>
        <taxon>Bacillati</taxon>
        <taxon>Bacillota</taxon>
        <taxon>Bacilli</taxon>
        <taxon>Bacillales</taxon>
        <taxon>Bacillaceae</taxon>
        <taxon>Halalkalibacter</taxon>
    </lineage>
</organism>
<proteinExistence type="predicted"/>
<comment type="caution">
    <text evidence="2">The sequence shown here is derived from an EMBL/GenBank/DDBJ whole genome shotgun (WGS) entry which is preliminary data.</text>
</comment>
<gene>
    <name evidence="2" type="ORF">ACFFH4_18545</name>
</gene>
<evidence type="ECO:0000313" key="3">
    <source>
        <dbReference type="Proteomes" id="UP001589833"/>
    </source>
</evidence>
<protein>
    <submittedName>
        <fullName evidence="2">Aldo/keto reductase</fullName>
    </submittedName>
</protein>
<accession>A0ABV6NLH3</accession>
<dbReference type="RefSeq" id="WP_273847745.1">
    <property type="nucleotide sequence ID" value="NZ_JAQQWT010000033.1"/>
</dbReference>